<feature type="transmembrane region" description="Helical" evidence="7">
    <location>
        <begin position="257"/>
        <end position="275"/>
    </location>
</feature>
<dbReference type="GO" id="GO:0005886">
    <property type="term" value="C:plasma membrane"/>
    <property type="evidence" value="ECO:0007669"/>
    <property type="project" value="UniProtKB-SubCell"/>
</dbReference>
<evidence type="ECO:0000256" key="2">
    <source>
        <dbReference type="ARBA" id="ARBA00007400"/>
    </source>
</evidence>
<dbReference type="EMBL" id="SKFG01000009">
    <property type="protein sequence ID" value="TCZ77525.1"/>
    <property type="molecule type" value="Genomic_DNA"/>
</dbReference>
<feature type="transmembrane region" description="Helical" evidence="7">
    <location>
        <begin position="84"/>
        <end position="105"/>
    </location>
</feature>
<feature type="domain" description="Acyltransferase 3" evidence="8">
    <location>
        <begin position="6"/>
        <end position="340"/>
    </location>
</feature>
<feature type="transmembrane region" description="Helical" evidence="7">
    <location>
        <begin position="163"/>
        <end position="182"/>
    </location>
</feature>
<comment type="subcellular location">
    <subcellularLocation>
        <location evidence="1">Cell membrane</location>
        <topology evidence="1">Multi-pass membrane protein</topology>
    </subcellularLocation>
</comment>
<dbReference type="Proteomes" id="UP000295418">
    <property type="component" value="Unassembled WGS sequence"/>
</dbReference>
<dbReference type="OrthoDB" id="5808342at2"/>
<feature type="transmembrane region" description="Helical" evidence="7">
    <location>
        <begin position="194"/>
        <end position="212"/>
    </location>
</feature>
<proteinExistence type="inferred from homology"/>
<feature type="transmembrane region" description="Helical" evidence="7">
    <location>
        <begin position="287"/>
        <end position="309"/>
    </location>
</feature>
<organism evidence="9 10">
    <name type="scientific">Paenibacillus albiflavus</name>
    <dbReference type="NCBI Taxonomy" id="2545760"/>
    <lineage>
        <taxon>Bacteria</taxon>
        <taxon>Bacillati</taxon>
        <taxon>Bacillota</taxon>
        <taxon>Bacilli</taxon>
        <taxon>Bacillales</taxon>
        <taxon>Paenibacillaceae</taxon>
        <taxon>Paenibacillus</taxon>
    </lineage>
</organism>
<comment type="caution">
    <text evidence="9">The sequence shown here is derived from an EMBL/GenBank/DDBJ whole genome shotgun (WGS) entry which is preliminary data.</text>
</comment>
<dbReference type="AlphaFoldDB" id="A0A4R4EH90"/>
<evidence type="ECO:0000256" key="3">
    <source>
        <dbReference type="ARBA" id="ARBA00022475"/>
    </source>
</evidence>
<feature type="transmembrane region" description="Helical" evidence="7">
    <location>
        <begin position="224"/>
        <end position="245"/>
    </location>
</feature>
<feature type="transmembrane region" description="Helical" evidence="7">
    <location>
        <begin position="321"/>
        <end position="339"/>
    </location>
</feature>
<dbReference type="Pfam" id="PF01757">
    <property type="entry name" value="Acyl_transf_3"/>
    <property type="match status" value="1"/>
</dbReference>
<comment type="similarity">
    <text evidence="2">Belongs to the acyltransferase 3 family.</text>
</comment>
<evidence type="ECO:0000256" key="6">
    <source>
        <dbReference type="ARBA" id="ARBA00023136"/>
    </source>
</evidence>
<protein>
    <submittedName>
        <fullName evidence="9">Acyltransferase</fullName>
    </submittedName>
</protein>
<feature type="transmembrane region" description="Helical" evidence="7">
    <location>
        <begin position="139"/>
        <end position="156"/>
    </location>
</feature>
<dbReference type="InterPro" id="IPR002656">
    <property type="entry name" value="Acyl_transf_3_dom"/>
</dbReference>
<evidence type="ECO:0000256" key="1">
    <source>
        <dbReference type="ARBA" id="ARBA00004651"/>
    </source>
</evidence>
<keyword evidence="4 7" id="KW-0812">Transmembrane</keyword>
<dbReference type="PANTHER" id="PTHR40074">
    <property type="entry name" value="O-ACETYLTRANSFERASE WECH"/>
    <property type="match status" value="1"/>
</dbReference>
<evidence type="ECO:0000256" key="5">
    <source>
        <dbReference type="ARBA" id="ARBA00022989"/>
    </source>
</evidence>
<dbReference type="GO" id="GO:0016413">
    <property type="term" value="F:O-acetyltransferase activity"/>
    <property type="evidence" value="ECO:0007669"/>
    <property type="project" value="TreeGrafter"/>
</dbReference>
<keyword evidence="10" id="KW-1185">Reference proteome</keyword>
<evidence type="ECO:0000313" key="9">
    <source>
        <dbReference type="EMBL" id="TCZ77525.1"/>
    </source>
</evidence>
<keyword evidence="9" id="KW-0808">Transferase</keyword>
<dbReference type="RefSeq" id="WP_132418095.1">
    <property type="nucleotide sequence ID" value="NZ_SKFG01000009.1"/>
</dbReference>
<accession>A0A4R4EH90</accession>
<keyword evidence="3" id="KW-1003">Cell membrane</keyword>
<reference evidence="9 10" key="1">
    <citation type="submission" date="2019-03" db="EMBL/GenBank/DDBJ databases">
        <authorList>
            <person name="Kim M.K.M."/>
        </authorList>
    </citation>
    <scope>NUCLEOTIDE SEQUENCE [LARGE SCALE GENOMIC DNA]</scope>
    <source>
        <strain evidence="9 10">18JY21-1</strain>
    </source>
</reference>
<evidence type="ECO:0000313" key="10">
    <source>
        <dbReference type="Proteomes" id="UP000295418"/>
    </source>
</evidence>
<feature type="transmembrane region" description="Helical" evidence="7">
    <location>
        <begin position="39"/>
        <end position="63"/>
    </location>
</feature>
<evidence type="ECO:0000256" key="4">
    <source>
        <dbReference type="ARBA" id="ARBA00022692"/>
    </source>
</evidence>
<name>A0A4R4EH90_9BACL</name>
<evidence type="ECO:0000259" key="8">
    <source>
        <dbReference type="Pfam" id="PF01757"/>
    </source>
</evidence>
<keyword evidence="5 7" id="KW-1133">Transmembrane helix</keyword>
<dbReference type="GO" id="GO:0009246">
    <property type="term" value="P:enterobacterial common antigen biosynthetic process"/>
    <property type="evidence" value="ECO:0007669"/>
    <property type="project" value="TreeGrafter"/>
</dbReference>
<sequence length="361" mass="41868">MAAERNYAIDFIKFFAILIVVSVHTGFLKGFYITDLFDLHFVINTFSRFSVPFFFVISGFLIAQKSRKYAQTSQYFRKYLWKTLKLFLSWGLFYFCYDLIIRILYSVLKDESDKLTNYLDTFVSLKTLYYGPPATAHQLWYLTALIWSVVILFIFAKFGKLNLLLVISFVLNLIGIFGQSYSVLLTVPIETRDALFYGLFYTTLGYYMATHYDWIKSKLMHVNPLVYLALFVVFSLTQLAERAILIQLFGQGLGENYYFSTIPLIICLILFVLSSQNLGKNSFITKIGSTTVGIYVLHTFYISLVVNSLDLFGFSYLLQNIFFQLIYTPSVFILSYISYRGLKLTKHKLKSYQKETVSPSL</sequence>
<feature type="transmembrane region" description="Helical" evidence="7">
    <location>
        <begin position="12"/>
        <end position="33"/>
    </location>
</feature>
<evidence type="ECO:0000256" key="7">
    <source>
        <dbReference type="SAM" id="Phobius"/>
    </source>
</evidence>
<gene>
    <name evidence="9" type="ORF">E0485_11075</name>
</gene>
<dbReference type="PANTHER" id="PTHR40074:SF2">
    <property type="entry name" value="O-ACETYLTRANSFERASE WECH"/>
    <property type="match status" value="1"/>
</dbReference>
<keyword evidence="9" id="KW-0012">Acyltransferase</keyword>
<keyword evidence="6 7" id="KW-0472">Membrane</keyword>